<evidence type="ECO:0008006" key="12">
    <source>
        <dbReference type="Google" id="ProtNLM"/>
    </source>
</evidence>
<evidence type="ECO:0000256" key="7">
    <source>
        <dbReference type="ARBA" id="ARBA00023277"/>
    </source>
</evidence>
<evidence type="ECO:0000259" key="8">
    <source>
        <dbReference type="Pfam" id="PF00316"/>
    </source>
</evidence>
<dbReference type="PROSITE" id="PS00124">
    <property type="entry name" value="FBPASE"/>
    <property type="match status" value="1"/>
</dbReference>
<dbReference type="GO" id="GO:0006094">
    <property type="term" value="P:gluconeogenesis"/>
    <property type="evidence" value="ECO:0007669"/>
    <property type="project" value="TreeGrafter"/>
</dbReference>
<evidence type="ECO:0000256" key="4">
    <source>
        <dbReference type="ARBA" id="ARBA00022723"/>
    </source>
</evidence>
<evidence type="ECO:0000313" key="10">
    <source>
        <dbReference type="EMBL" id="RSL59016.1"/>
    </source>
</evidence>
<dbReference type="PANTHER" id="PTHR11556:SF35">
    <property type="entry name" value="SEDOHEPTULOSE-1,7-BISPHOSPHATASE, CHLOROPLASTIC"/>
    <property type="match status" value="1"/>
</dbReference>
<dbReference type="GO" id="GO:0005737">
    <property type="term" value="C:cytoplasm"/>
    <property type="evidence" value="ECO:0007669"/>
    <property type="project" value="TreeGrafter"/>
</dbReference>
<dbReference type="InterPro" id="IPR033391">
    <property type="entry name" value="FBPase_N"/>
</dbReference>
<dbReference type="Proteomes" id="UP000288168">
    <property type="component" value="Unassembled WGS sequence"/>
</dbReference>
<comment type="cofactor">
    <cofactor evidence="1">
        <name>Mg(2+)</name>
        <dbReference type="ChEBI" id="CHEBI:18420"/>
    </cofactor>
</comment>
<keyword evidence="6" id="KW-0460">Magnesium</keyword>
<protein>
    <recommendedName>
        <fullName evidence="12">Sedoheptulose-1,7-bisphosphatase</fullName>
    </recommendedName>
</protein>
<feature type="domain" description="Fructose-1-6-bisphosphatase class I N-terminal" evidence="8">
    <location>
        <begin position="34"/>
        <end position="175"/>
    </location>
</feature>
<dbReference type="PIRSF" id="PIRSF000904">
    <property type="entry name" value="FBPtase_SBPase"/>
    <property type="match status" value="1"/>
</dbReference>
<dbReference type="EMBL" id="NKCI01000069">
    <property type="protein sequence ID" value="RSL59016.1"/>
    <property type="molecule type" value="Genomic_DNA"/>
</dbReference>
<evidence type="ECO:0000256" key="6">
    <source>
        <dbReference type="ARBA" id="ARBA00022842"/>
    </source>
</evidence>
<dbReference type="GO" id="GO:0030388">
    <property type="term" value="P:fructose 1,6-bisphosphate metabolic process"/>
    <property type="evidence" value="ECO:0007669"/>
    <property type="project" value="TreeGrafter"/>
</dbReference>
<dbReference type="PRINTS" id="PR01958">
    <property type="entry name" value="S17BPHPHTASE"/>
</dbReference>
<dbReference type="GO" id="GO:0046872">
    <property type="term" value="F:metal ion binding"/>
    <property type="evidence" value="ECO:0007669"/>
    <property type="project" value="UniProtKB-KW"/>
</dbReference>
<dbReference type="SUPFAM" id="SSF56655">
    <property type="entry name" value="Carbohydrate phosphatase"/>
    <property type="match status" value="1"/>
</dbReference>
<dbReference type="GO" id="GO:0005986">
    <property type="term" value="P:sucrose biosynthetic process"/>
    <property type="evidence" value="ECO:0007669"/>
    <property type="project" value="TreeGrafter"/>
</dbReference>
<dbReference type="STRING" id="1325734.A0A428Q154"/>
<dbReference type="GO" id="GO:0042132">
    <property type="term" value="F:fructose 1,6-bisphosphate 1-phosphatase activity"/>
    <property type="evidence" value="ECO:0007669"/>
    <property type="project" value="TreeGrafter"/>
</dbReference>
<reference evidence="10 11" key="1">
    <citation type="submission" date="2017-06" db="EMBL/GenBank/DDBJ databases">
        <title>Comparative genomic analysis of Ambrosia Fusariam Clade fungi.</title>
        <authorList>
            <person name="Stajich J.E."/>
            <person name="Carrillo J."/>
            <person name="Kijimoto T."/>
            <person name="Eskalen A."/>
            <person name="O'Donnell K."/>
            <person name="Kasson M."/>
        </authorList>
    </citation>
    <scope>NUCLEOTIDE SEQUENCE [LARGE SCALE GENOMIC DNA]</scope>
    <source>
        <strain evidence="10 11">NRRL62584</strain>
    </source>
</reference>
<evidence type="ECO:0000256" key="5">
    <source>
        <dbReference type="ARBA" id="ARBA00022801"/>
    </source>
</evidence>
<dbReference type="Gene3D" id="3.30.540.10">
    <property type="entry name" value="Fructose-1,6-Bisphosphatase, subunit A, domain 1"/>
    <property type="match status" value="1"/>
</dbReference>
<dbReference type="InterPro" id="IPR044015">
    <property type="entry name" value="FBPase_C_dom"/>
</dbReference>
<proteinExistence type="inferred from homology"/>
<comment type="similarity">
    <text evidence="3">Belongs to the FBPase class 1 family.</text>
</comment>
<dbReference type="CDD" id="cd00354">
    <property type="entry name" value="FBPase"/>
    <property type="match status" value="1"/>
</dbReference>
<evidence type="ECO:0000256" key="2">
    <source>
        <dbReference type="ARBA" id="ARBA00005215"/>
    </source>
</evidence>
<sequence>MSPSRTGENSELELNEFLSSFVPQESHSSIRESVIPKLLTALSAIGRELRSSHHVTIVGTENAFGDEQLNVDVLAETILRDAIAKCSTIYTASSEEDPVERSTNGGEADTNSNERYTVAFDPLDGSSIIGPNWSVGTIIGVWEGVTSINQPLEKQIASILGVFGPRTLAIVALRIPGTPDVCFEVSLDDTDRIAIVRPEIRFAEPPFKTRYFAPANLRAAAENEKYMNLVTKFISEKYTLRYSGGLIPDLFHPLVKGHGVYISPVTATSKAKLRRLYELLPVALVIECAGGQAIDPETGLRILDTPLKGCDDRAGLVCGTSEEVEAVRKALLE</sequence>
<dbReference type="Pfam" id="PF18913">
    <property type="entry name" value="FBPase_C"/>
    <property type="match status" value="1"/>
</dbReference>
<evidence type="ECO:0000256" key="3">
    <source>
        <dbReference type="ARBA" id="ARBA00010941"/>
    </source>
</evidence>
<dbReference type="Pfam" id="PF00316">
    <property type="entry name" value="FBPase"/>
    <property type="match status" value="1"/>
</dbReference>
<keyword evidence="11" id="KW-1185">Reference proteome</keyword>
<comment type="caution">
    <text evidence="10">The sequence shown here is derived from an EMBL/GenBank/DDBJ whole genome shotgun (WGS) entry which is preliminary data.</text>
</comment>
<dbReference type="OrthoDB" id="3886144at2759"/>
<organism evidence="10 11">
    <name type="scientific">Fusarium duplospermum</name>
    <dbReference type="NCBI Taxonomy" id="1325734"/>
    <lineage>
        <taxon>Eukaryota</taxon>
        <taxon>Fungi</taxon>
        <taxon>Dikarya</taxon>
        <taxon>Ascomycota</taxon>
        <taxon>Pezizomycotina</taxon>
        <taxon>Sordariomycetes</taxon>
        <taxon>Hypocreomycetidae</taxon>
        <taxon>Hypocreales</taxon>
        <taxon>Nectriaceae</taxon>
        <taxon>Fusarium</taxon>
        <taxon>Fusarium solani species complex</taxon>
    </lineage>
</organism>
<dbReference type="PANTHER" id="PTHR11556">
    <property type="entry name" value="FRUCTOSE-1,6-BISPHOSPHATASE-RELATED"/>
    <property type="match status" value="1"/>
</dbReference>
<name>A0A428Q154_9HYPO</name>
<gene>
    <name evidence="10" type="ORF">CEP54_007464</name>
</gene>
<dbReference type="AlphaFoldDB" id="A0A428Q154"/>
<keyword evidence="4" id="KW-0479">Metal-binding</keyword>
<dbReference type="InterPro" id="IPR000146">
    <property type="entry name" value="FBPase_class-1"/>
</dbReference>
<dbReference type="InterPro" id="IPR023079">
    <property type="entry name" value="SBPase"/>
</dbReference>
<keyword evidence="5" id="KW-0378">Hydrolase</keyword>
<dbReference type="InterPro" id="IPR020548">
    <property type="entry name" value="Fructose_bisphosphatase_AS"/>
</dbReference>
<dbReference type="GO" id="GO:0006002">
    <property type="term" value="P:fructose 6-phosphate metabolic process"/>
    <property type="evidence" value="ECO:0007669"/>
    <property type="project" value="TreeGrafter"/>
</dbReference>
<feature type="domain" description="Fructose-1-6-bisphosphatase class 1 C-terminal" evidence="9">
    <location>
        <begin position="208"/>
        <end position="330"/>
    </location>
</feature>
<evidence type="ECO:0000313" key="11">
    <source>
        <dbReference type="Proteomes" id="UP000288168"/>
    </source>
</evidence>
<keyword evidence="7" id="KW-0119">Carbohydrate metabolism</keyword>
<comment type="pathway">
    <text evidence="2">Carbohydrate biosynthesis; Calvin cycle.</text>
</comment>
<evidence type="ECO:0000259" key="9">
    <source>
        <dbReference type="Pfam" id="PF18913"/>
    </source>
</evidence>
<accession>A0A428Q154</accession>
<evidence type="ECO:0000256" key="1">
    <source>
        <dbReference type="ARBA" id="ARBA00001946"/>
    </source>
</evidence>
<dbReference type="GO" id="GO:0006000">
    <property type="term" value="P:fructose metabolic process"/>
    <property type="evidence" value="ECO:0007669"/>
    <property type="project" value="TreeGrafter"/>
</dbReference>
<dbReference type="Gene3D" id="3.40.190.80">
    <property type="match status" value="1"/>
</dbReference>